<dbReference type="SUPFAM" id="SSF88697">
    <property type="entry name" value="PUA domain-like"/>
    <property type="match status" value="1"/>
</dbReference>
<protein>
    <submittedName>
        <fullName evidence="2">Ubiquinol-cytochrome C reductase</fullName>
    </submittedName>
</protein>
<comment type="caution">
    <text evidence="2">The sequence shown here is derived from an EMBL/GenBank/DDBJ whole genome shotgun (WGS) entry which is preliminary data.</text>
</comment>
<dbReference type="InterPro" id="IPR002740">
    <property type="entry name" value="EVE_domain"/>
</dbReference>
<dbReference type="InterPro" id="IPR052181">
    <property type="entry name" value="5hmC_binding"/>
</dbReference>
<gene>
    <name evidence="2" type="ORF">BFP71_06285</name>
</gene>
<dbReference type="Gene3D" id="3.10.590.10">
    <property type="entry name" value="ph1033 like domains"/>
    <property type="match status" value="1"/>
</dbReference>
<organism evidence="2 3">
    <name type="scientific">Roseivirga misakiensis</name>
    <dbReference type="NCBI Taxonomy" id="1563681"/>
    <lineage>
        <taxon>Bacteria</taxon>
        <taxon>Pseudomonadati</taxon>
        <taxon>Bacteroidota</taxon>
        <taxon>Cytophagia</taxon>
        <taxon>Cytophagales</taxon>
        <taxon>Roseivirgaceae</taxon>
        <taxon>Roseivirga</taxon>
    </lineage>
</organism>
<dbReference type="RefSeq" id="WP_069834646.1">
    <property type="nucleotide sequence ID" value="NZ_MDGQ01000004.1"/>
</dbReference>
<reference evidence="2 3" key="1">
    <citation type="submission" date="2016-08" db="EMBL/GenBank/DDBJ databases">
        <title>Draft genome of Fabibacter sp. strain SK-8.</title>
        <authorList>
            <person name="Wong S.-K."/>
            <person name="Hamasaki K."/>
            <person name="Yoshizawa S."/>
        </authorList>
    </citation>
    <scope>NUCLEOTIDE SEQUENCE [LARGE SCALE GENOMIC DNA]</scope>
    <source>
        <strain evidence="2 3">SK-8</strain>
    </source>
</reference>
<dbReference type="CDD" id="cd21133">
    <property type="entry name" value="EVE"/>
    <property type="match status" value="1"/>
</dbReference>
<proteinExistence type="predicted"/>
<evidence type="ECO:0000313" key="3">
    <source>
        <dbReference type="Proteomes" id="UP000095552"/>
    </source>
</evidence>
<evidence type="ECO:0000313" key="2">
    <source>
        <dbReference type="EMBL" id="OEK05728.1"/>
    </source>
</evidence>
<dbReference type="InterPro" id="IPR047197">
    <property type="entry name" value="THYN1-like_EVE"/>
</dbReference>
<dbReference type="EMBL" id="MDGQ01000004">
    <property type="protein sequence ID" value="OEK05728.1"/>
    <property type="molecule type" value="Genomic_DNA"/>
</dbReference>
<keyword evidence="3" id="KW-1185">Reference proteome</keyword>
<sequence length="135" mass="15564">MNYWLIKSEPNTYSWDDLVKLGKDHWDGVRNYQARNNIKAMKPGDLALFYHSVNEKSIVGIAECVSDFYQDPTTEDDRWVVVDFVPKNKLKNPVTLEQVKSDARLSDMVLVNNSRLSVQPVKKEEFDIILAISES</sequence>
<dbReference type="Proteomes" id="UP000095552">
    <property type="component" value="Unassembled WGS sequence"/>
</dbReference>
<dbReference type="Pfam" id="PF01878">
    <property type="entry name" value="EVE"/>
    <property type="match status" value="1"/>
</dbReference>
<dbReference type="OrthoDB" id="9791347at2"/>
<name>A0A1E5T2W5_9BACT</name>
<accession>A0A1E5T2W5</accession>
<dbReference type="PANTHER" id="PTHR14087:SF7">
    <property type="entry name" value="THYMOCYTE NUCLEAR PROTEIN 1"/>
    <property type="match status" value="1"/>
</dbReference>
<dbReference type="AlphaFoldDB" id="A0A1E5T2W5"/>
<evidence type="ECO:0000259" key="1">
    <source>
        <dbReference type="Pfam" id="PF01878"/>
    </source>
</evidence>
<dbReference type="PANTHER" id="PTHR14087">
    <property type="entry name" value="THYMOCYTE NUCLEAR PROTEIN 1"/>
    <property type="match status" value="1"/>
</dbReference>
<dbReference type="InterPro" id="IPR015947">
    <property type="entry name" value="PUA-like_sf"/>
</dbReference>
<feature type="domain" description="EVE" evidence="1">
    <location>
        <begin position="2"/>
        <end position="131"/>
    </location>
</feature>
<dbReference type="STRING" id="1563681.BFP71_06285"/>